<dbReference type="CDD" id="cd00257">
    <property type="entry name" value="beta-trefoil_FSCN-like"/>
    <property type="match status" value="1"/>
</dbReference>
<evidence type="ECO:0000256" key="1">
    <source>
        <dbReference type="SAM" id="MobiDB-lite"/>
    </source>
</evidence>
<dbReference type="InterPro" id="IPR008999">
    <property type="entry name" value="Actin-crosslinking"/>
</dbReference>
<reference evidence="3" key="1">
    <citation type="journal article" date="2012" name="Nat. Biotechnol.">
        <title>Reference genome sequence of the model plant Setaria.</title>
        <authorList>
            <person name="Bennetzen J.L."/>
            <person name="Schmutz J."/>
            <person name="Wang H."/>
            <person name="Percifield R."/>
            <person name="Hawkins J."/>
            <person name="Pontaroli A.C."/>
            <person name="Estep M."/>
            <person name="Feng L."/>
            <person name="Vaughn J.N."/>
            <person name="Grimwood J."/>
            <person name="Jenkins J."/>
            <person name="Barry K."/>
            <person name="Lindquist E."/>
            <person name="Hellsten U."/>
            <person name="Deshpande S."/>
            <person name="Wang X."/>
            <person name="Wu X."/>
            <person name="Mitros T."/>
            <person name="Triplett J."/>
            <person name="Yang X."/>
            <person name="Ye C.Y."/>
            <person name="Mauro-Herrera M."/>
            <person name="Wang L."/>
            <person name="Li P."/>
            <person name="Sharma M."/>
            <person name="Sharma R."/>
            <person name="Ronald P.C."/>
            <person name="Panaud O."/>
            <person name="Kellogg E.A."/>
            <person name="Brutnell T.P."/>
            <person name="Doust A.N."/>
            <person name="Tuskan G.A."/>
            <person name="Rokhsar D."/>
            <person name="Devos K.M."/>
        </authorList>
    </citation>
    <scope>NUCLEOTIDE SEQUENCE [LARGE SCALE GENOMIC DNA]</scope>
    <source>
        <strain evidence="3">Yugu1</strain>
    </source>
</reference>
<sequence>MDGAVGVTRRPVAVVYDLVASVCGRHDRRSEPEHENLPGLQRRGPRADADLTARSQRTLLAPEGWIKPSLFDGIPNNNDLLYDGTQLQFKSVAQNRYLVADQGSGAAILADREQPSGWETFKQWRINETTFNFRVFGNQFVGVDSAGRVVATATKPGPSETFQLVRRDGDKSRVRIRAPNGLFLQAETMELVTADHGEDTDWGDDDPSVFVTNNVAGLQGEYQLFNGYGIRKARQVLRDHWRTFITESDFSFIASSGLDAEVQLGRYCGLACCAGVPNPYEHSATRDGSQEWGTNDENIDFLASRVRVNAVRRHAPTAYVIMPARLAADESELLGFAGRFARAVLDVHYYNLFSGAFDHLTVDQNIDFVRKNRSSDLAAVRAPSYVRGGEWVAEWNVREVQQDVYRRATFGWAYWMLKNNGYITLKNSLQSNAEISLEQEWDDA</sequence>
<dbReference type="PANTHER" id="PTHR10551:SF14">
    <property type="entry name" value="CELLULASE CONTAINING PROTEIN, EXPRESSED"/>
    <property type="match status" value="1"/>
</dbReference>
<protein>
    <recommendedName>
        <fullName evidence="2">DUF7910 domain-containing protein</fullName>
    </recommendedName>
</protein>
<feature type="region of interest" description="Disordered" evidence="1">
    <location>
        <begin position="27"/>
        <end position="47"/>
    </location>
</feature>
<dbReference type="SUPFAM" id="SSF50405">
    <property type="entry name" value="Actin-crosslinking proteins"/>
    <property type="match status" value="1"/>
</dbReference>
<dbReference type="GO" id="GO:0051015">
    <property type="term" value="F:actin filament binding"/>
    <property type="evidence" value="ECO:0007669"/>
    <property type="project" value="InterPro"/>
</dbReference>
<organism evidence="3">
    <name type="scientific">Setaria italica</name>
    <name type="common">Foxtail millet</name>
    <name type="synonym">Panicum italicum</name>
    <dbReference type="NCBI Taxonomy" id="4555"/>
    <lineage>
        <taxon>Eukaryota</taxon>
        <taxon>Viridiplantae</taxon>
        <taxon>Streptophyta</taxon>
        <taxon>Embryophyta</taxon>
        <taxon>Tracheophyta</taxon>
        <taxon>Spermatophyta</taxon>
        <taxon>Magnoliopsida</taxon>
        <taxon>Liliopsida</taxon>
        <taxon>Poales</taxon>
        <taxon>Poaceae</taxon>
        <taxon>PACMAD clade</taxon>
        <taxon>Panicoideae</taxon>
        <taxon>Panicodae</taxon>
        <taxon>Paniceae</taxon>
        <taxon>Cenchrinae</taxon>
        <taxon>Setaria</taxon>
    </lineage>
</organism>
<dbReference type="GO" id="GO:0007015">
    <property type="term" value="P:actin filament organization"/>
    <property type="evidence" value="ECO:0007669"/>
    <property type="project" value="InterPro"/>
</dbReference>
<gene>
    <name evidence="3" type="ORF">SETIT_2G243300v2</name>
</gene>
<dbReference type="AlphaFoldDB" id="A0A368Q275"/>
<reference evidence="3" key="2">
    <citation type="submission" date="2015-07" db="EMBL/GenBank/DDBJ databases">
        <authorList>
            <person name="Noorani M."/>
        </authorList>
    </citation>
    <scope>NUCLEOTIDE SEQUENCE</scope>
    <source>
        <strain evidence="3">Yugu1</strain>
    </source>
</reference>
<accession>A0A368Q275</accession>
<evidence type="ECO:0000313" key="3">
    <source>
        <dbReference type="EMBL" id="RCV12115.1"/>
    </source>
</evidence>
<proteinExistence type="predicted"/>
<dbReference type="InterPro" id="IPR010431">
    <property type="entry name" value="Fascin"/>
</dbReference>
<dbReference type="PANTHER" id="PTHR10551">
    <property type="entry name" value="FASCIN"/>
    <property type="match status" value="1"/>
</dbReference>
<feature type="domain" description="DUF7910" evidence="2">
    <location>
        <begin position="77"/>
        <end position="213"/>
    </location>
</feature>
<dbReference type="Pfam" id="PF25490">
    <property type="entry name" value="DUF7910"/>
    <property type="match status" value="1"/>
</dbReference>
<dbReference type="FunFam" id="2.80.10.50:FF:000056">
    <property type="entry name" value="Glucan 1,3-beta-glucosidase A"/>
    <property type="match status" value="1"/>
</dbReference>
<dbReference type="InterPro" id="IPR017853">
    <property type="entry name" value="GH"/>
</dbReference>
<dbReference type="SUPFAM" id="SSF51445">
    <property type="entry name" value="(Trans)glycosidases"/>
    <property type="match status" value="1"/>
</dbReference>
<dbReference type="EMBL" id="CM003529">
    <property type="protein sequence ID" value="RCV12115.1"/>
    <property type="molecule type" value="Genomic_DNA"/>
</dbReference>
<dbReference type="OrthoDB" id="62120at2759"/>
<dbReference type="STRING" id="4555.A0A368Q275"/>
<evidence type="ECO:0000259" key="2">
    <source>
        <dbReference type="Pfam" id="PF25490"/>
    </source>
</evidence>
<dbReference type="Gene3D" id="3.20.20.80">
    <property type="entry name" value="Glycosidases"/>
    <property type="match status" value="2"/>
</dbReference>
<dbReference type="Gene3D" id="2.80.10.50">
    <property type="match status" value="1"/>
</dbReference>
<feature type="compositionally biased region" description="Basic and acidic residues" evidence="1">
    <location>
        <begin position="27"/>
        <end position="36"/>
    </location>
</feature>
<name>A0A368Q275_SETIT</name>
<dbReference type="InterPro" id="IPR057232">
    <property type="entry name" value="DUF7910"/>
</dbReference>